<reference evidence="2 3" key="1">
    <citation type="submission" date="2017-08" db="EMBL/GenBank/DDBJ databases">
        <title>Complete genome of Colwellia sp. NB097-1, a psychrophile bacterium ioslated from Bering Sea.</title>
        <authorList>
            <person name="Chen X."/>
        </authorList>
    </citation>
    <scope>NUCLEOTIDE SEQUENCE [LARGE SCALE GENOMIC DNA]</scope>
    <source>
        <strain evidence="2 3">NB097-1</strain>
    </source>
</reference>
<keyword evidence="3" id="KW-1185">Reference proteome</keyword>
<feature type="transmembrane region" description="Helical" evidence="1">
    <location>
        <begin position="38"/>
        <end position="56"/>
    </location>
</feature>
<keyword evidence="1" id="KW-0812">Transmembrane</keyword>
<dbReference type="Proteomes" id="UP000202259">
    <property type="component" value="Chromosome"/>
</dbReference>
<name>A0A222G3X2_9GAMM</name>
<protein>
    <submittedName>
        <fullName evidence="2">Uncharacterized protein</fullName>
    </submittedName>
</protein>
<organism evidence="2 3">
    <name type="scientific">Cognaticolwellia beringensis</name>
    <dbReference type="NCBI Taxonomy" id="1967665"/>
    <lineage>
        <taxon>Bacteria</taxon>
        <taxon>Pseudomonadati</taxon>
        <taxon>Pseudomonadota</taxon>
        <taxon>Gammaproteobacteria</taxon>
        <taxon>Alteromonadales</taxon>
        <taxon>Colwelliaceae</taxon>
        <taxon>Cognaticolwellia</taxon>
    </lineage>
</organism>
<proteinExistence type="predicted"/>
<dbReference type="AlphaFoldDB" id="A0A222G3X2"/>
<evidence type="ECO:0000256" key="1">
    <source>
        <dbReference type="SAM" id="Phobius"/>
    </source>
</evidence>
<sequence length="102" mass="11569">MTIYFSSNKIPALHEFSLHQRQAILTLAQAKLSAPEKFILNIIKLMLLLPPFLFIANLQGFALAASVAVVLIAYFVLLRPIMLYFAQKHLDKAIAQYKKSEH</sequence>
<accession>A0A222G3X2</accession>
<dbReference type="KEGG" id="cber:B5D82_01755"/>
<dbReference type="Pfam" id="PF19667">
    <property type="entry name" value="DUF6170"/>
    <property type="match status" value="1"/>
</dbReference>
<dbReference type="RefSeq" id="WP_081148733.1">
    <property type="nucleotide sequence ID" value="NZ_CP020465.1"/>
</dbReference>
<evidence type="ECO:0000313" key="2">
    <source>
        <dbReference type="EMBL" id="ASP46615.1"/>
    </source>
</evidence>
<dbReference type="InterPro" id="IPR046168">
    <property type="entry name" value="DUF6170"/>
</dbReference>
<dbReference type="OrthoDB" id="6388882at2"/>
<keyword evidence="1" id="KW-0472">Membrane</keyword>
<feature type="transmembrane region" description="Helical" evidence="1">
    <location>
        <begin position="62"/>
        <end position="86"/>
    </location>
</feature>
<gene>
    <name evidence="2" type="ORF">B5D82_01755</name>
</gene>
<keyword evidence="1" id="KW-1133">Transmembrane helix</keyword>
<dbReference type="EMBL" id="CP020465">
    <property type="protein sequence ID" value="ASP46615.1"/>
    <property type="molecule type" value="Genomic_DNA"/>
</dbReference>
<evidence type="ECO:0000313" key="3">
    <source>
        <dbReference type="Proteomes" id="UP000202259"/>
    </source>
</evidence>